<feature type="region of interest" description="Disordered" evidence="8">
    <location>
        <begin position="141"/>
        <end position="188"/>
    </location>
</feature>
<reference evidence="11" key="1">
    <citation type="submission" date="2021-03" db="EMBL/GenBank/DDBJ databases">
        <authorList>
            <person name="Tagirdzhanova G."/>
        </authorList>
    </citation>
    <scope>NUCLEOTIDE SEQUENCE</scope>
</reference>
<keyword evidence="5" id="KW-0238">DNA-binding</keyword>
<gene>
    <name evidence="11" type="primary">PPR1</name>
    <name evidence="11" type="ORF">HETSPECPRED_004728</name>
</gene>
<accession>A0A8H3EG44</accession>
<keyword evidence="9" id="KW-0472">Membrane</keyword>
<evidence type="ECO:0000256" key="3">
    <source>
        <dbReference type="ARBA" id="ARBA00022833"/>
    </source>
</evidence>
<evidence type="ECO:0000256" key="6">
    <source>
        <dbReference type="ARBA" id="ARBA00023163"/>
    </source>
</evidence>
<dbReference type="GO" id="GO:0000981">
    <property type="term" value="F:DNA-binding transcription factor activity, RNA polymerase II-specific"/>
    <property type="evidence" value="ECO:0007669"/>
    <property type="project" value="InterPro"/>
</dbReference>
<evidence type="ECO:0000256" key="5">
    <source>
        <dbReference type="ARBA" id="ARBA00023125"/>
    </source>
</evidence>
<dbReference type="GO" id="GO:0006351">
    <property type="term" value="P:DNA-templated transcription"/>
    <property type="evidence" value="ECO:0007669"/>
    <property type="project" value="InterPro"/>
</dbReference>
<dbReference type="CDD" id="cd12148">
    <property type="entry name" value="fungal_TF_MHR"/>
    <property type="match status" value="1"/>
</dbReference>
<dbReference type="SMART" id="SM00906">
    <property type="entry name" value="Fungal_trans"/>
    <property type="match status" value="1"/>
</dbReference>
<dbReference type="InterPro" id="IPR001138">
    <property type="entry name" value="Zn2Cys6_DnaBD"/>
</dbReference>
<evidence type="ECO:0000313" key="12">
    <source>
        <dbReference type="Proteomes" id="UP000664521"/>
    </source>
</evidence>
<feature type="compositionally biased region" description="Low complexity" evidence="8">
    <location>
        <begin position="25"/>
        <end position="35"/>
    </location>
</feature>
<dbReference type="AlphaFoldDB" id="A0A8H3EG44"/>
<dbReference type="Gene3D" id="4.10.240.10">
    <property type="entry name" value="Zn(2)-C6 fungal-type DNA-binding domain"/>
    <property type="match status" value="1"/>
</dbReference>
<dbReference type="InterPro" id="IPR007219">
    <property type="entry name" value="XnlR_reg_dom"/>
</dbReference>
<dbReference type="Proteomes" id="UP000664521">
    <property type="component" value="Unassembled WGS sequence"/>
</dbReference>
<dbReference type="InterPro" id="IPR052202">
    <property type="entry name" value="Yeast_MetPath_Reg"/>
</dbReference>
<keyword evidence="4" id="KW-0805">Transcription regulation</keyword>
<proteinExistence type="predicted"/>
<evidence type="ECO:0000256" key="1">
    <source>
        <dbReference type="ARBA" id="ARBA00004123"/>
    </source>
</evidence>
<dbReference type="PANTHER" id="PTHR47782:SF1">
    <property type="entry name" value="PYRIMIDINE PATHWAY REGULATORY PROTEIN 1"/>
    <property type="match status" value="1"/>
</dbReference>
<evidence type="ECO:0000256" key="8">
    <source>
        <dbReference type="SAM" id="MobiDB-lite"/>
    </source>
</evidence>
<keyword evidence="3" id="KW-0862">Zinc</keyword>
<keyword evidence="7" id="KW-0539">Nucleus</keyword>
<dbReference type="GO" id="GO:0045944">
    <property type="term" value="P:positive regulation of transcription by RNA polymerase II"/>
    <property type="evidence" value="ECO:0007669"/>
    <property type="project" value="TreeGrafter"/>
</dbReference>
<feature type="compositionally biased region" description="Low complexity" evidence="8">
    <location>
        <begin position="782"/>
        <end position="792"/>
    </location>
</feature>
<sequence length="944" mass="105081">MTPHKRARLSTTSADDTLYQGKANSSPAPGSYRSSISSASRLNASASSFRNVSACNRCRVQHPDHHCWGKPSHLSQVRKNRCDQNLPACSPCEKVGVKCTGFDPITKREIPRTYVYYLESRIEYLESILINHEIPFGSPQEFDLGAKPVSDQSTDGSPSKASQRGALHRHSSTVLSTNSAREQKQDEADKLERLVSNIGMVSVQGTSDPRFLGSTSGISFARVVFAAVRSSVPGALSEKTTLGKSKSGARATAVNGPSMRDSFFGLQSKPTISPAPFPGESIGRRLIDLYFQHANPQIPILHRGDFTALFERAYASKRKSPRELYMLNIVFAIGAGIILEDSRAGRADSSGSTVQKPNVPTQQNQPEEYHSAAMQHLESFLGSETESDQAGFGGGLEELQAVLLLAGFALLRPVAPGLWYIIGVAVRLAVDLGLHSEDGAEMAENDPRSPGNGIKKTHSDSFGQRQWMRDLRRRLWWCVYSFDRLVSTCVGRPFGITDQVITTDFPSVLDDVLITRSGFAVLPDRFTGPSYKRVAHHYFRLRLLQSEILQVLQYRQAQRIHEGRKHGSNQYMHTRLSSSFLQNFVSFHAWRKDIDRRLWEWKESAPLQEDTTVQFSVHFLELNYWQAVIMLYRQSLSVPPTLAGEISPSDDVASPMSVGTDEIEDEDDIYLKVAEAGQRVLKLYRQLHRLHLVNYTYLATVHLFMAGIAFLYAIWHSPTVRGRLTLDDVEYTVRAATSVLADLVVVCPPAEACRDAFDRMSKATIKMSVSTTGFKHPDDDQSSVSKQQDYKSPVSPPPMNNELSQKRSARQTRPPPQFDMNLRELFPELQEESSFEAPFGQWQPGMFSAPPQPQAPRSQTYPVAPTQYDTNLQTSVDMRTMNNADDPYVLSTELDFLLTGGDTTMYDGNAGIDLGFDGDENRWAEGPQVDLFDGFFFGGTNASA</sequence>
<keyword evidence="6" id="KW-0804">Transcription</keyword>
<feature type="compositionally biased region" description="Polar residues" evidence="8">
    <location>
        <begin position="150"/>
        <end position="162"/>
    </location>
</feature>
<dbReference type="PANTHER" id="PTHR47782">
    <property type="entry name" value="ZN(II)2CYS6 TRANSCRIPTION FACTOR (EUROFUNG)-RELATED"/>
    <property type="match status" value="1"/>
</dbReference>
<feature type="transmembrane region" description="Helical" evidence="9">
    <location>
        <begin position="692"/>
        <end position="715"/>
    </location>
</feature>
<dbReference type="GO" id="GO:0005634">
    <property type="term" value="C:nucleus"/>
    <property type="evidence" value="ECO:0007669"/>
    <property type="project" value="UniProtKB-SubCell"/>
</dbReference>
<keyword evidence="9" id="KW-0812">Transmembrane</keyword>
<keyword evidence="2" id="KW-0479">Metal-binding</keyword>
<dbReference type="EMBL" id="CAJPDS010000003">
    <property type="protein sequence ID" value="CAF9904593.1"/>
    <property type="molecule type" value="Genomic_DNA"/>
</dbReference>
<evidence type="ECO:0000256" key="2">
    <source>
        <dbReference type="ARBA" id="ARBA00022723"/>
    </source>
</evidence>
<dbReference type="InterPro" id="IPR036864">
    <property type="entry name" value="Zn2-C6_fun-type_DNA-bd_sf"/>
</dbReference>
<dbReference type="OrthoDB" id="5373550at2759"/>
<dbReference type="CDD" id="cd00067">
    <property type="entry name" value="GAL4"/>
    <property type="match status" value="1"/>
</dbReference>
<keyword evidence="12" id="KW-1185">Reference proteome</keyword>
<keyword evidence="9" id="KW-1133">Transmembrane helix</keyword>
<dbReference type="Pfam" id="PF04082">
    <property type="entry name" value="Fungal_trans"/>
    <property type="match status" value="1"/>
</dbReference>
<feature type="region of interest" description="Disordered" evidence="8">
    <location>
        <begin position="1"/>
        <end position="35"/>
    </location>
</feature>
<organism evidence="11 12">
    <name type="scientific">Heterodermia speciosa</name>
    <dbReference type="NCBI Taxonomy" id="116794"/>
    <lineage>
        <taxon>Eukaryota</taxon>
        <taxon>Fungi</taxon>
        <taxon>Dikarya</taxon>
        <taxon>Ascomycota</taxon>
        <taxon>Pezizomycotina</taxon>
        <taxon>Lecanoromycetes</taxon>
        <taxon>OSLEUM clade</taxon>
        <taxon>Lecanoromycetidae</taxon>
        <taxon>Caliciales</taxon>
        <taxon>Physciaceae</taxon>
        <taxon>Heterodermia</taxon>
    </lineage>
</organism>
<dbReference type="CDD" id="cd14723">
    <property type="entry name" value="ZIP_Ppr1"/>
    <property type="match status" value="1"/>
</dbReference>
<evidence type="ECO:0000259" key="10">
    <source>
        <dbReference type="SMART" id="SM00906"/>
    </source>
</evidence>
<feature type="region of interest" description="Disordered" evidence="8">
    <location>
        <begin position="441"/>
        <end position="460"/>
    </location>
</feature>
<dbReference type="GO" id="GO:0043565">
    <property type="term" value="F:sequence-specific DNA binding"/>
    <property type="evidence" value="ECO:0007669"/>
    <property type="project" value="TreeGrafter"/>
</dbReference>
<protein>
    <submittedName>
        <fullName evidence="11">Fungal specific transcription factor</fullName>
    </submittedName>
</protein>
<feature type="domain" description="Xylanolytic transcriptional activator regulatory" evidence="10">
    <location>
        <begin position="418"/>
        <end position="512"/>
    </location>
</feature>
<name>A0A8H3EG44_9LECA</name>
<dbReference type="Pfam" id="PF00172">
    <property type="entry name" value="Zn_clus"/>
    <property type="match status" value="1"/>
</dbReference>
<evidence type="ECO:0000256" key="7">
    <source>
        <dbReference type="ARBA" id="ARBA00023242"/>
    </source>
</evidence>
<comment type="subcellular location">
    <subcellularLocation>
        <location evidence="1">Nucleus</location>
    </subcellularLocation>
</comment>
<feature type="region of interest" description="Disordered" evidence="8">
    <location>
        <begin position="771"/>
        <end position="819"/>
    </location>
</feature>
<evidence type="ECO:0000256" key="4">
    <source>
        <dbReference type="ARBA" id="ARBA00023015"/>
    </source>
</evidence>
<dbReference type="GO" id="GO:0008270">
    <property type="term" value="F:zinc ion binding"/>
    <property type="evidence" value="ECO:0007669"/>
    <property type="project" value="InterPro"/>
</dbReference>
<comment type="caution">
    <text evidence="11">The sequence shown here is derived from an EMBL/GenBank/DDBJ whole genome shotgun (WGS) entry which is preliminary data.</text>
</comment>
<evidence type="ECO:0000313" key="11">
    <source>
        <dbReference type="EMBL" id="CAF9904593.1"/>
    </source>
</evidence>
<evidence type="ECO:0000256" key="9">
    <source>
        <dbReference type="SAM" id="Phobius"/>
    </source>
</evidence>